<dbReference type="EMBL" id="BKCJ010434565">
    <property type="protein sequence ID" value="GFA49844.1"/>
    <property type="molecule type" value="Genomic_DNA"/>
</dbReference>
<evidence type="ECO:0000313" key="2">
    <source>
        <dbReference type="EMBL" id="GFA49844.1"/>
    </source>
</evidence>
<feature type="compositionally biased region" description="Polar residues" evidence="1">
    <location>
        <begin position="37"/>
        <end position="52"/>
    </location>
</feature>
<protein>
    <submittedName>
        <fullName evidence="2">Uncharacterized protein</fullName>
    </submittedName>
</protein>
<feature type="region of interest" description="Disordered" evidence="1">
    <location>
        <begin position="33"/>
        <end position="60"/>
    </location>
</feature>
<gene>
    <name evidence="2" type="ORF">Tci_621816</name>
</gene>
<accession>A0A699JP51</accession>
<name>A0A699JP51_TANCI</name>
<proteinExistence type="predicted"/>
<dbReference type="AlphaFoldDB" id="A0A699JP51"/>
<comment type="caution">
    <text evidence="2">The sequence shown here is derived from an EMBL/GenBank/DDBJ whole genome shotgun (WGS) entry which is preliminary data.</text>
</comment>
<sequence>MYLTESSLVVKETVEKEKLCLVVNTFDLRSYQPLPTHETTSAGNAPSKSSYAKATGKPSGKKVNVHTLFTPGGNGIDVVVLVDSIRAISERFANTAYGFFLGKKVAYPIVANYVRNN</sequence>
<reference evidence="2" key="1">
    <citation type="journal article" date="2019" name="Sci. Rep.">
        <title>Draft genome of Tanacetum cinerariifolium, the natural source of mosquito coil.</title>
        <authorList>
            <person name="Yamashiro T."/>
            <person name="Shiraishi A."/>
            <person name="Satake H."/>
            <person name="Nakayama K."/>
        </authorList>
    </citation>
    <scope>NUCLEOTIDE SEQUENCE</scope>
</reference>
<evidence type="ECO:0000256" key="1">
    <source>
        <dbReference type="SAM" id="MobiDB-lite"/>
    </source>
</evidence>
<organism evidence="2">
    <name type="scientific">Tanacetum cinerariifolium</name>
    <name type="common">Dalmatian daisy</name>
    <name type="synonym">Chrysanthemum cinerariifolium</name>
    <dbReference type="NCBI Taxonomy" id="118510"/>
    <lineage>
        <taxon>Eukaryota</taxon>
        <taxon>Viridiplantae</taxon>
        <taxon>Streptophyta</taxon>
        <taxon>Embryophyta</taxon>
        <taxon>Tracheophyta</taxon>
        <taxon>Spermatophyta</taxon>
        <taxon>Magnoliopsida</taxon>
        <taxon>eudicotyledons</taxon>
        <taxon>Gunneridae</taxon>
        <taxon>Pentapetalae</taxon>
        <taxon>asterids</taxon>
        <taxon>campanulids</taxon>
        <taxon>Asterales</taxon>
        <taxon>Asteraceae</taxon>
        <taxon>Asteroideae</taxon>
        <taxon>Anthemideae</taxon>
        <taxon>Anthemidinae</taxon>
        <taxon>Tanacetum</taxon>
    </lineage>
</organism>